<protein>
    <submittedName>
        <fullName evidence="2">Uncharacterized protein</fullName>
    </submittedName>
</protein>
<dbReference type="InterPro" id="IPR046583">
    <property type="entry name" value="DUF6631"/>
</dbReference>
<proteinExistence type="predicted"/>
<gene>
    <name evidence="2" type="ORF">LTT95_08830</name>
</gene>
<keyword evidence="3" id="KW-1185">Reference proteome</keyword>
<evidence type="ECO:0000256" key="1">
    <source>
        <dbReference type="SAM" id="MobiDB-lite"/>
    </source>
</evidence>
<feature type="compositionally biased region" description="Low complexity" evidence="1">
    <location>
        <begin position="148"/>
        <end position="168"/>
    </location>
</feature>
<name>A0ABS8UDH2_9GAMM</name>
<organism evidence="2 3">
    <name type="scientific">Luteimonas fraxinea</name>
    <dbReference type="NCBI Taxonomy" id="2901869"/>
    <lineage>
        <taxon>Bacteria</taxon>
        <taxon>Pseudomonadati</taxon>
        <taxon>Pseudomonadota</taxon>
        <taxon>Gammaproteobacteria</taxon>
        <taxon>Lysobacterales</taxon>
        <taxon>Lysobacteraceae</taxon>
        <taxon>Luteimonas</taxon>
    </lineage>
</organism>
<comment type="caution">
    <text evidence="2">The sequence shown here is derived from an EMBL/GenBank/DDBJ whole genome shotgun (WGS) entry which is preliminary data.</text>
</comment>
<evidence type="ECO:0000313" key="3">
    <source>
        <dbReference type="Proteomes" id="UP001430360"/>
    </source>
</evidence>
<accession>A0ABS8UDH2</accession>
<dbReference type="RefSeq" id="WP_232135977.1">
    <property type="nucleotide sequence ID" value="NZ_JAJQKU010000002.1"/>
</dbReference>
<reference evidence="2" key="1">
    <citation type="submission" date="2021-12" db="EMBL/GenBank/DDBJ databases">
        <authorList>
            <person name="Ulrich A."/>
        </authorList>
    </citation>
    <scope>NUCLEOTIDE SEQUENCE</scope>
    <source>
        <strain evidence="2">A1P009</strain>
    </source>
</reference>
<feature type="region of interest" description="Disordered" evidence="1">
    <location>
        <begin position="138"/>
        <end position="175"/>
    </location>
</feature>
<sequence>MARDVTQQVNAAGTAPAAEADALAVLHPDTALVLGGREITVREYEFFEGLEVAHRASQLIADMHQLCRDGVLRYDRIRRLFGKHRDVVLAIAAQAADVEQDWVAGLPDNEKDVFLNVWFGVNADFFVREVVVEIREERQRSAVQGERSTGATSSSASPMPASATSTGSDATPSAS</sequence>
<reference evidence="2" key="2">
    <citation type="journal article" date="2022" name="Syst. Appl. Microbiol.">
        <title>Physiological and genomic characterisation of Luteimonas fraxinea sp. nov., a bacterial species associated with trees tolerant to ash dieback.</title>
        <authorList>
            <person name="Ulrich K."/>
            <person name="Becker R."/>
            <person name="Behrendt U."/>
            <person name="Kube M."/>
            <person name="Schneck V."/>
            <person name="Ulrich A."/>
        </authorList>
    </citation>
    <scope>NUCLEOTIDE SEQUENCE</scope>
    <source>
        <strain evidence="2">A1P009</strain>
    </source>
</reference>
<dbReference type="EMBL" id="JAJQKU010000002">
    <property type="protein sequence ID" value="MCD9097042.1"/>
    <property type="molecule type" value="Genomic_DNA"/>
</dbReference>
<evidence type="ECO:0000313" key="2">
    <source>
        <dbReference type="EMBL" id="MCD9097042.1"/>
    </source>
</evidence>
<dbReference type="Pfam" id="PF20336">
    <property type="entry name" value="DUF6631"/>
    <property type="match status" value="1"/>
</dbReference>
<dbReference type="Proteomes" id="UP001430360">
    <property type="component" value="Unassembled WGS sequence"/>
</dbReference>